<protein>
    <recommendedName>
        <fullName evidence="4">Antitoxin</fullName>
    </recommendedName>
</protein>
<evidence type="ECO:0000313" key="3">
    <source>
        <dbReference type="Proteomes" id="UP000334990"/>
    </source>
</evidence>
<name>A0A5M3VYX4_9ACTN</name>
<gene>
    <name evidence="2" type="ORF">Acor_40700</name>
</gene>
<dbReference type="SUPFAM" id="SSF143120">
    <property type="entry name" value="YefM-like"/>
    <property type="match status" value="1"/>
</dbReference>
<proteinExistence type="inferred from homology"/>
<accession>A0A5M3VYX4</accession>
<organism evidence="2 3">
    <name type="scientific">Acrocarpospora corrugata</name>
    <dbReference type="NCBI Taxonomy" id="35763"/>
    <lineage>
        <taxon>Bacteria</taxon>
        <taxon>Bacillati</taxon>
        <taxon>Actinomycetota</taxon>
        <taxon>Actinomycetes</taxon>
        <taxon>Streptosporangiales</taxon>
        <taxon>Streptosporangiaceae</taxon>
        <taxon>Acrocarpospora</taxon>
    </lineage>
</organism>
<dbReference type="InterPro" id="IPR036165">
    <property type="entry name" value="YefM-like_sf"/>
</dbReference>
<sequence>MTIGKPPAGRGDVHIYRMRDLNQRTAEVIQEINDSGIPAIITRHGRFVAMITPLLNKGLEGELIAQFLRNQASESSDPTSSARELESRSFLTEDLATRLGLDWP</sequence>
<comment type="similarity">
    <text evidence="1">Belongs to the phD/YefM antitoxin family.</text>
</comment>
<dbReference type="AlphaFoldDB" id="A0A5M3VYX4"/>
<evidence type="ECO:0000256" key="1">
    <source>
        <dbReference type="ARBA" id="ARBA00009981"/>
    </source>
</evidence>
<reference evidence="2 3" key="1">
    <citation type="submission" date="2019-10" db="EMBL/GenBank/DDBJ databases">
        <title>Whole genome shotgun sequence of Acrocarpospora corrugata NBRC 13972.</title>
        <authorList>
            <person name="Ichikawa N."/>
            <person name="Kimura A."/>
            <person name="Kitahashi Y."/>
            <person name="Komaki H."/>
            <person name="Oguchi A."/>
        </authorList>
    </citation>
    <scope>NUCLEOTIDE SEQUENCE [LARGE SCALE GENOMIC DNA]</scope>
    <source>
        <strain evidence="2 3">NBRC 13972</strain>
    </source>
</reference>
<comment type="caution">
    <text evidence="2">The sequence shown here is derived from an EMBL/GenBank/DDBJ whole genome shotgun (WGS) entry which is preliminary data.</text>
</comment>
<evidence type="ECO:0000313" key="2">
    <source>
        <dbReference type="EMBL" id="GES02005.1"/>
    </source>
</evidence>
<dbReference type="EMBL" id="BLAD01000054">
    <property type="protein sequence ID" value="GES02005.1"/>
    <property type="molecule type" value="Genomic_DNA"/>
</dbReference>
<evidence type="ECO:0008006" key="4">
    <source>
        <dbReference type="Google" id="ProtNLM"/>
    </source>
</evidence>
<keyword evidence="3" id="KW-1185">Reference proteome</keyword>
<dbReference type="Proteomes" id="UP000334990">
    <property type="component" value="Unassembled WGS sequence"/>
</dbReference>